<feature type="transmembrane region" description="Helical" evidence="5">
    <location>
        <begin position="98"/>
        <end position="115"/>
    </location>
</feature>
<feature type="transmembrane region" description="Helical" evidence="5">
    <location>
        <begin position="12"/>
        <end position="40"/>
    </location>
</feature>
<proteinExistence type="predicted"/>
<dbReference type="InterPro" id="IPR018499">
    <property type="entry name" value="Tetraspanin/Peripherin"/>
</dbReference>
<gene>
    <name evidence="6" type="ORF">EGW08_014814</name>
</gene>
<organism evidence="6 7">
    <name type="scientific">Elysia chlorotica</name>
    <name type="common">Eastern emerald elysia</name>
    <name type="synonym">Sea slug</name>
    <dbReference type="NCBI Taxonomy" id="188477"/>
    <lineage>
        <taxon>Eukaryota</taxon>
        <taxon>Metazoa</taxon>
        <taxon>Spiralia</taxon>
        <taxon>Lophotrochozoa</taxon>
        <taxon>Mollusca</taxon>
        <taxon>Gastropoda</taxon>
        <taxon>Heterobranchia</taxon>
        <taxon>Euthyneura</taxon>
        <taxon>Panpulmonata</taxon>
        <taxon>Sacoglossa</taxon>
        <taxon>Placobranchoidea</taxon>
        <taxon>Plakobranchidae</taxon>
        <taxon>Elysia</taxon>
    </lineage>
</organism>
<dbReference type="GO" id="GO:0016020">
    <property type="term" value="C:membrane"/>
    <property type="evidence" value="ECO:0007669"/>
    <property type="project" value="UniProtKB-SubCell"/>
</dbReference>
<dbReference type="AlphaFoldDB" id="A0A433T792"/>
<comment type="caution">
    <text evidence="6">The sequence shown here is derived from an EMBL/GenBank/DDBJ whole genome shotgun (WGS) entry which is preliminary data.</text>
</comment>
<keyword evidence="3 5" id="KW-1133">Transmembrane helix</keyword>
<evidence type="ECO:0000256" key="4">
    <source>
        <dbReference type="ARBA" id="ARBA00023136"/>
    </source>
</evidence>
<comment type="subcellular location">
    <subcellularLocation>
        <location evidence="1">Membrane</location>
        <topology evidence="1">Multi-pass membrane protein</topology>
    </subcellularLocation>
</comment>
<dbReference type="STRING" id="188477.A0A433T792"/>
<keyword evidence="4 5" id="KW-0472">Membrane</keyword>
<keyword evidence="7" id="KW-1185">Reference proteome</keyword>
<keyword evidence="2 5" id="KW-0812">Transmembrane</keyword>
<evidence type="ECO:0008006" key="8">
    <source>
        <dbReference type="Google" id="ProtNLM"/>
    </source>
</evidence>
<dbReference type="Proteomes" id="UP000271974">
    <property type="component" value="Unassembled WGS sequence"/>
</dbReference>
<name>A0A433T792_ELYCH</name>
<dbReference type="Pfam" id="PF00335">
    <property type="entry name" value="Tetraspanin"/>
    <property type="match status" value="1"/>
</dbReference>
<evidence type="ECO:0000256" key="2">
    <source>
        <dbReference type="ARBA" id="ARBA00022692"/>
    </source>
</evidence>
<evidence type="ECO:0000256" key="5">
    <source>
        <dbReference type="SAM" id="Phobius"/>
    </source>
</evidence>
<accession>A0A433T792</accession>
<reference evidence="6 7" key="1">
    <citation type="submission" date="2019-01" db="EMBL/GenBank/DDBJ databases">
        <title>A draft genome assembly of the solar-powered sea slug Elysia chlorotica.</title>
        <authorList>
            <person name="Cai H."/>
            <person name="Li Q."/>
            <person name="Fang X."/>
            <person name="Li J."/>
            <person name="Curtis N.E."/>
            <person name="Altenburger A."/>
            <person name="Shibata T."/>
            <person name="Feng M."/>
            <person name="Maeda T."/>
            <person name="Schwartz J.A."/>
            <person name="Shigenobu S."/>
            <person name="Lundholm N."/>
            <person name="Nishiyama T."/>
            <person name="Yang H."/>
            <person name="Hasebe M."/>
            <person name="Li S."/>
            <person name="Pierce S.K."/>
            <person name="Wang J."/>
        </authorList>
    </citation>
    <scope>NUCLEOTIDE SEQUENCE [LARGE SCALE GENOMIC DNA]</scope>
    <source>
        <strain evidence="6">EC2010</strain>
        <tissue evidence="6">Whole organism of an adult</tissue>
    </source>
</reference>
<sequence length="118" mass="12504">MSDGQDSGGCSASAATIWLVVFNTIFALLGMGIATMGFLLRFNSQLFETYILDILTSAQVDGVDLKAVIESVAIVVIVVGFIIALVALMGCLGGCCKIRTLLVVYSLIMLKLLIIEVV</sequence>
<feature type="non-terminal residue" evidence="6">
    <location>
        <position position="118"/>
    </location>
</feature>
<evidence type="ECO:0000256" key="1">
    <source>
        <dbReference type="ARBA" id="ARBA00004141"/>
    </source>
</evidence>
<feature type="transmembrane region" description="Helical" evidence="5">
    <location>
        <begin position="72"/>
        <end position="91"/>
    </location>
</feature>
<dbReference type="PRINTS" id="PR00259">
    <property type="entry name" value="TMFOUR"/>
</dbReference>
<evidence type="ECO:0000256" key="3">
    <source>
        <dbReference type="ARBA" id="ARBA00022989"/>
    </source>
</evidence>
<protein>
    <recommendedName>
        <fullName evidence="8">Tetraspanin</fullName>
    </recommendedName>
</protein>
<evidence type="ECO:0000313" key="7">
    <source>
        <dbReference type="Proteomes" id="UP000271974"/>
    </source>
</evidence>
<dbReference type="OrthoDB" id="438211at2759"/>
<dbReference type="EMBL" id="RQTK01000581">
    <property type="protein sequence ID" value="RUS77436.1"/>
    <property type="molecule type" value="Genomic_DNA"/>
</dbReference>
<evidence type="ECO:0000313" key="6">
    <source>
        <dbReference type="EMBL" id="RUS77436.1"/>
    </source>
</evidence>